<feature type="region of interest" description="Disordered" evidence="1">
    <location>
        <begin position="120"/>
        <end position="142"/>
    </location>
</feature>
<dbReference type="InterPro" id="IPR055481">
    <property type="entry name" value="DUF7053"/>
</dbReference>
<keyword evidence="4" id="KW-1185">Reference proteome</keyword>
<evidence type="ECO:0000256" key="1">
    <source>
        <dbReference type="SAM" id="MobiDB-lite"/>
    </source>
</evidence>
<evidence type="ECO:0000259" key="2">
    <source>
        <dbReference type="Pfam" id="PF23155"/>
    </source>
</evidence>
<dbReference type="Pfam" id="PF23155">
    <property type="entry name" value="DUF7053"/>
    <property type="match status" value="1"/>
</dbReference>
<name>A0A9P8VWD1_9HYPO</name>
<evidence type="ECO:0000313" key="4">
    <source>
        <dbReference type="Proteomes" id="UP000777438"/>
    </source>
</evidence>
<feature type="domain" description="DUF7053" evidence="2">
    <location>
        <begin position="3"/>
        <end position="184"/>
    </location>
</feature>
<dbReference type="Proteomes" id="UP000777438">
    <property type="component" value="Unassembled WGS sequence"/>
</dbReference>
<dbReference type="AlphaFoldDB" id="A0A9P8VWD1"/>
<accession>A0A9P8VWD1</accession>
<organism evidence="3 4">
    <name type="scientific">Thelonectria olida</name>
    <dbReference type="NCBI Taxonomy" id="1576542"/>
    <lineage>
        <taxon>Eukaryota</taxon>
        <taxon>Fungi</taxon>
        <taxon>Dikarya</taxon>
        <taxon>Ascomycota</taxon>
        <taxon>Pezizomycotina</taxon>
        <taxon>Sordariomycetes</taxon>
        <taxon>Hypocreomycetidae</taxon>
        <taxon>Hypocreales</taxon>
        <taxon>Nectriaceae</taxon>
        <taxon>Thelonectria</taxon>
    </lineage>
</organism>
<reference evidence="3 4" key="1">
    <citation type="journal article" date="2021" name="Nat. Commun.">
        <title>Genetic determinants of endophytism in the Arabidopsis root mycobiome.</title>
        <authorList>
            <person name="Mesny F."/>
            <person name="Miyauchi S."/>
            <person name="Thiergart T."/>
            <person name="Pickel B."/>
            <person name="Atanasova L."/>
            <person name="Karlsson M."/>
            <person name="Huettel B."/>
            <person name="Barry K.W."/>
            <person name="Haridas S."/>
            <person name="Chen C."/>
            <person name="Bauer D."/>
            <person name="Andreopoulos W."/>
            <person name="Pangilinan J."/>
            <person name="LaButti K."/>
            <person name="Riley R."/>
            <person name="Lipzen A."/>
            <person name="Clum A."/>
            <person name="Drula E."/>
            <person name="Henrissat B."/>
            <person name="Kohler A."/>
            <person name="Grigoriev I.V."/>
            <person name="Martin F.M."/>
            <person name="Hacquard S."/>
        </authorList>
    </citation>
    <scope>NUCLEOTIDE SEQUENCE [LARGE SCALE GENOMIC DNA]</scope>
    <source>
        <strain evidence="3 4">MPI-CAGE-CH-0241</strain>
    </source>
</reference>
<proteinExistence type="predicted"/>
<dbReference type="OrthoDB" id="4276610at2759"/>
<gene>
    <name evidence="3" type="ORF">B0T10DRAFT_495406</name>
</gene>
<dbReference type="EMBL" id="JAGPYM010000026">
    <property type="protein sequence ID" value="KAH6880425.1"/>
    <property type="molecule type" value="Genomic_DNA"/>
</dbReference>
<protein>
    <recommendedName>
        <fullName evidence="2">DUF7053 domain-containing protein</fullName>
    </recommendedName>
</protein>
<comment type="caution">
    <text evidence="3">The sequence shown here is derived from an EMBL/GenBank/DDBJ whole genome shotgun (WGS) entry which is preliminary data.</text>
</comment>
<sequence>MPSRHTLTVSVPLPSILPPHLVVAALQTYTPVLVHNVTIDKFETITADPSLLANDPFFAPWDDSVRAYHVWWHIELGHGLVRRWQWPVVMQYAPCGLRFRVLTPQNVHVWARFTVRPRTTQPLASDSSPTSSESTATPSPMTSVADEWELHDEIVVEGNRLYMPFVLPYAHRAHQRVCENIVDAVFKSYVYGAMPD</sequence>
<evidence type="ECO:0000313" key="3">
    <source>
        <dbReference type="EMBL" id="KAH6880425.1"/>
    </source>
</evidence>
<feature type="compositionally biased region" description="Low complexity" evidence="1">
    <location>
        <begin position="122"/>
        <end position="142"/>
    </location>
</feature>